<dbReference type="RefSeq" id="WP_169586210.1">
    <property type="nucleotide sequence ID" value="NZ_JABBGK010000001.1"/>
</dbReference>
<organism evidence="1 2">
    <name type="scientific">Rhizobium terricola</name>
    <dbReference type="NCBI Taxonomy" id="2728849"/>
    <lineage>
        <taxon>Bacteria</taxon>
        <taxon>Pseudomonadati</taxon>
        <taxon>Pseudomonadota</taxon>
        <taxon>Alphaproteobacteria</taxon>
        <taxon>Hyphomicrobiales</taxon>
        <taxon>Rhizobiaceae</taxon>
        <taxon>Rhizobium/Agrobacterium group</taxon>
        <taxon>Rhizobium</taxon>
    </lineage>
</organism>
<dbReference type="PANTHER" id="PTHR36931:SF1">
    <property type="entry name" value="UPF0153 PROTEIN YEIW"/>
    <property type="match status" value="1"/>
</dbReference>
<reference evidence="1 2" key="1">
    <citation type="submission" date="2020-04" db="EMBL/GenBank/DDBJ databases">
        <title>Rhizobium sp. S-51 isolated from soil.</title>
        <authorList>
            <person name="Dahal R.H."/>
        </authorList>
    </citation>
    <scope>NUCLEOTIDE SEQUENCE [LARGE SCALE GENOMIC DNA]</scope>
    <source>
        <strain evidence="1 2">S-51</strain>
    </source>
</reference>
<evidence type="ECO:0000313" key="2">
    <source>
        <dbReference type="Proteomes" id="UP000541470"/>
    </source>
</evidence>
<dbReference type="InterPro" id="IPR052572">
    <property type="entry name" value="UPF0153_domain"/>
</dbReference>
<evidence type="ECO:0000313" key="1">
    <source>
        <dbReference type="EMBL" id="NML72593.1"/>
    </source>
</evidence>
<protein>
    <recommendedName>
        <fullName evidence="3">Zinc/iron-chelating domain-containing protein</fullName>
    </recommendedName>
</protein>
<dbReference type="PANTHER" id="PTHR36931">
    <property type="entry name" value="UPF0153 PROTEIN YEIW"/>
    <property type="match status" value="1"/>
</dbReference>
<dbReference type="EMBL" id="JABBGK010000001">
    <property type="protein sequence ID" value="NML72593.1"/>
    <property type="molecule type" value="Genomic_DNA"/>
</dbReference>
<sequence length="137" mass="15442">MTEPATITVPGRACGGCTLCCDLPDIDELDKPANTLCRHCVRDQGCLAYEARPRTCRSFYCSWMTDPQMAAEWEPAHSHMMVYRQGQQLTVLVDPRRPDVWRGERYLATLKRWAGEAEAMGGYVIVFVGDEVMKIAP</sequence>
<dbReference type="Proteomes" id="UP000541470">
    <property type="component" value="Unassembled WGS sequence"/>
</dbReference>
<dbReference type="AlphaFoldDB" id="A0A7Y0ASF4"/>
<proteinExistence type="predicted"/>
<evidence type="ECO:0008006" key="3">
    <source>
        <dbReference type="Google" id="ProtNLM"/>
    </source>
</evidence>
<keyword evidence="2" id="KW-1185">Reference proteome</keyword>
<comment type="caution">
    <text evidence="1">The sequence shown here is derived from an EMBL/GenBank/DDBJ whole genome shotgun (WGS) entry which is preliminary data.</text>
</comment>
<name>A0A7Y0ASF4_9HYPH</name>
<accession>A0A7Y0ASF4</accession>
<gene>
    <name evidence="1" type="ORF">HHL25_00495</name>
</gene>